<feature type="compositionally biased region" description="Low complexity" evidence="1">
    <location>
        <begin position="48"/>
        <end position="70"/>
    </location>
</feature>
<feature type="compositionally biased region" description="Gly residues" evidence="1">
    <location>
        <begin position="37"/>
        <end position="47"/>
    </location>
</feature>
<dbReference type="Gene3D" id="3.90.550.50">
    <property type="match status" value="1"/>
</dbReference>
<dbReference type="AlphaFoldDB" id="A0A9P5D467"/>
<name>A0A9P5D467_9HYPO</name>
<evidence type="ECO:0000256" key="1">
    <source>
        <dbReference type="SAM" id="MobiDB-lite"/>
    </source>
</evidence>
<feature type="compositionally biased region" description="Basic and acidic residues" evidence="1">
    <location>
        <begin position="84"/>
        <end position="103"/>
    </location>
</feature>
<dbReference type="PANTHER" id="PTHR10811">
    <property type="entry name" value="FRINGE-RELATED"/>
    <property type="match status" value="1"/>
</dbReference>
<sequence>MEGEEGDGDEYMVLSRWKDTDNLESSLLRQFPTTPPGVGGHGEGGEGVPTTALTSAASKSRKGGSSSSSSEAALGDDRNDDDNDHVQDDDYERDADQDSHDADGAADCANNTSTEIPKCKLEAEYLRSRRYGLSDDIVLHRKCIRAVKSERVDRDEVGDIKEPMFSQSQAINLVNECHEWEAMPCEPVELEVPMPFPERKYPELIFGVATSFDRMVDSKPQLTHWLRNTGVKLVAIVVDAVDHRVDLGRLHSFYADDGVDLVIARPRYTGLGVNEQHFTIVRDLIYHSTPETKWIGVIDDDTFFPSLYPLAEVLGQQDHNQPAYLGGLSDNMISIQVNGLLAYGGAGVFLSMPLAKEIEPNVEKCLMQADTNQGDALLKSCIYSETTTRLMLIPGLSQLDIRGDPSGFYESGRFPLSLHHWKTWHSAPVDQMARSVDYCGSCFLQRWRFDEDTVLSNGYSVTVYREGIDLDELNQTEATFDDSPQFEWSYGPLRPKATPEEKKSFYLKDSDFVDDRLRQVYIMRGPEKDEVLELWWEQ</sequence>
<keyword evidence="3" id="KW-1185">Reference proteome</keyword>
<dbReference type="InterPro" id="IPR006740">
    <property type="entry name" value="DUF604"/>
</dbReference>
<comment type="caution">
    <text evidence="2">The sequence shown here is derived from an EMBL/GenBank/DDBJ whole genome shotgun (WGS) entry which is preliminary data.</text>
</comment>
<protein>
    <recommendedName>
        <fullName evidence="4">Glycosyltransferase family 31 protein</fullName>
    </recommendedName>
</protein>
<organism evidence="2 3">
    <name type="scientific">Geosmithia morbida</name>
    <dbReference type="NCBI Taxonomy" id="1094350"/>
    <lineage>
        <taxon>Eukaryota</taxon>
        <taxon>Fungi</taxon>
        <taxon>Dikarya</taxon>
        <taxon>Ascomycota</taxon>
        <taxon>Pezizomycotina</taxon>
        <taxon>Sordariomycetes</taxon>
        <taxon>Hypocreomycetidae</taxon>
        <taxon>Hypocreales</taxon>
        <taxon>Bionectriaceae</taxon>
        <taxon>Geosmithia</taxon>
    </lineage>
</organism>
<dbReference type="Proteomes" id="UP000749293">
    <property type="component" value="Unassembled WGS sequence"/>
</dbReference>
<gene>
    <name evidence="2" type="ORF">GMORB2_0746</name>
</gene>
<evidence type="ECO:0008006" key="4">
    <source>
        <dbReference type="Google" id="ProtNLM"/>
    </source>
</evidence>
<evidence type="ECO:0000313" key="2">
    <source>
        <dbReference type="EMBL" id="KAF4127008.1"/>
    </source>
</evidence>
<dbReference type="Pfam" id="PF04646">
    <property type="entry name" value="DUF604"/>
    <property type="match status" value="1"/>
</dbReference>
<dbReference type="EMBL" id="JAANYQ010000001">
    <property type="protein sequence ID" value="KAF4127008.1"/>
    <property type="molecule type" value="Genomic_DNA"/>
</dbReference>
<evidence type="ECO:0000313" key="3">
    <source>
        <dbReference type="Proteomes" id="UP000749293"/>
    </source>
</evidence>
<proteinExistence type="predicted"/>
<dbReference type="RefSeq" id="XP_035325660.1">
    <property type="nucleotide sequence ID" value="XM_035462730.1"/>
</dbReference>
<reference evidence="2" key="1">
    <citation type="submission" date="2020-03" db="EMBL/GenBank/DDBJ databases">
        <title>Site-based positive gene gene selection in Geosmithia morbida across the United States reveals a broad range of putative effectors and factors for local host and environmental adapation.</title>
        <authorList>
            <person name="Onufrak A."/>
            <person name="Murdoch R.W."/>
            <person name="Gazis R."/>
            <person name="Huff M."/>
            <person name="Staton M."/>
            <person name="Klingeman W."/>
            <person name="Hadziabdic D."/>
        </authorList>
    </citation>
    <scope>NUCLEOTIDE SEQUENCE</scope>
    <source>
        <strain evidence="2">1262</strain>
    </source>
</reference>
<dbReference type="OrthoDB" id="414175at2759"/>
<accession>A0A9P5D467</accession>
<feature type="region of interest" description="Disordered" evidence="1">
    <location>
        <begin position="24"/>
        <end position="112"/>
    </location>
</feature>
<dbReference type="GeneID" id="55966976"/>